<evidence type="ECO:0000259" key="8">
    <source>
        <dbReference type="Pfam" id="PF00723"/>
    </source>
</evidence>
<dbReference type="EC" id="3.2.1.3" evidence="3"/>
<comment type="caution">
    <text evidence="9">The sequence shown here is derived from an EMBL/GenBank/DDBJ whole genome shotgun (WGS) entry which is preliminary data.</text>
</comment>
<dbReference type="Proteomes" id="UP000075515">
    <property type="component" value="Unassembled WGS sequence"/>
</dbReference>
<dbReference type="GO" id="GO:0004339">
    <property type="term" value="F:glucan 1,4-alpha-glucosidase activity"/>
    <property type="evidence" value="ECO:0007669"/>
    <property type="project" value="UniProtKB-EC"/>
</dbReference>
<dbReference type="InterPro" id="IPR012341">
    <property type="entry name" value="6hp_glycosidase-like_sf"/>
</dbReference>
<name>A0A150T295_SORCE</name>
<keyword evidence="4" id="KW-0378">Hydrolase</keyword>
<evidence type="ECO:0000256" key="3">
    <source>
        <dbReference type="ARBA" id="ARBA00012593"/>
    </source>
</evidence>
<reference evidence="9 10" key="1">
    <citation type="submission" date="2014-02" db="EMBL/GenBank/DDBJ databases">
        <title>The small core and large imbalanced accessory genome model reveals a collaborative survival strategy of Sorangium cellulosum strains in nature.</title>
        <authorList>
            <person name="Han K."/>
            <person name="Peng R."/>
            <person name="Blom J."/>
            <person name="Li Y.-Z."/>
        </authorList>
    </citation>
    <scope>NUCLEOTIDE SEQUENCE [LARGE SCALE GENOMIC DNA]</scope>
    <source>
        <strain evidence="9 10">So0149</strain>
    </source>
</reference>
<comment type="similarity">
    <text evidence="2">Belongs to the glycosyl hydrolase 15 family.</text>
</comment>
<organism evidence="9 10">
    <name type="scientific">Sorangium cellulosum</name>
    <name type="common">Polyangium cellulosum</name>
    <dbReference type="NCBI Taxonomy" id="56"/>
    <lineage>
        <taxon>Bacteria</taxon>
        <taxon>Pseudomonadati</taxon>
        <taxon>Myxococcota</taxon>
        <taxon>Polyangia</taxon>
        <taxon>Polyangiales</taxon>
        <taxon>Polyangiaceae</taxon>
        <taxon>Sorangium</taxon>
    </lineage>
</organism>
<keyword evidence="7" id="KW-0624">Polysaccharide degradation</keyword>
<dbReference type="InterPro" id="IPR008928">
    <property type="entry name" value="6-hairpin_glycosidase_sf"/>
</dbReference>
<evidence type="ECO:0000256" key="7">
    <source>
        <dbReference type="ARBA" id="ARBA00023326"/>
    </source>
</evidence>
<evidence type="ECO:0000256" key="6">
    <source>
        <dbReference type="ARBA" id="ARBA00023295"/>
    </source>
</evidence>
<evidence type="ECO:0000313" key="10">
    <source>
        <dbReference type="Proteomes" id="UP000075515"/>
    </source>
</evidence>
<dbReference type="AlphaFoldDB" id="A0A150T295"/>
<accession>A0A150T295</accession>
<proteinExistence type="inferred from homology"/>
<sequence>MREKLYDAKLPTDSVIKTDLEYISHHWREPCFDLWEEVWGHHFFTRLLARTALVEGAALATRLEDAGAARWYLEQSRALGDELLLHWDPGRNHLVATLDQDGQPSPRSGLDSSIIIATLGGYATEEDLHLEGICPYLVDQEQVLATAAALERTFEAMYPINDPSRRIAGIAIGRYPEDGYDGYRADSLGNPWPSLTIGFAAYYYKLVERYLRLERAVVTATNLPFFQRLPLEDARFRPGEELLLGDPRFDEVVDALRRKGDAFLGRVHRHINPGGSLSEQMNRFTGHQQGAPDLSMNYAAYVLAAGMSGHLPVSSRERYRRASPRARAAPPR</sequence>
<evidence type="ECO:0000313" key="9">
    <source>
        <dbReference type="EMBL" id="KYF98835.1"/>
    </source>
</evidence>
<dbReference type="InterPro" id="IPR011613">
    <property type="entry name" value="GH15-like"/>
</dbReference>
<keyword evidence="6" id="KW-0326">Glycosidase</keyword>
<evidence type="ECO:0000256" key="5">
    <source>
        <dbReference type="ARBA" id="ARBA00023277"/>
    </source>
</evidence>
<evidence type="ECO:0000256" key="4">
    <source>
        <dbReference type="ARBA" id="ARBA00022801"/>
    </source>
</evidence>
<dbReference type="PRINTS" id="PR00736">
    <property type="entry name" value="GLHYDRLASE15"/>
</dbReference>
<feature type="domain" description="GH15-like" evidence="8">
    <location>
        <begin position="12"/>
        <end position="304"/>
    </location>
</feature>
<gene>
    <name evidence="9" type="ORF">BE18_45745</name>
</gene>
<dbReference type="PANTHER" id="PTHR31616:SF9">
    <property type="entry name" value="GLUCOAMYLASE, INTRACELLULAR SPORULATION-SPECIFIC"/>
    <property type="match status" value="1"/>
</dbReference>
<keyword evidence="5" id="KW-0119">Carbohydrate metabolism</keyword>
<evidence type="ECO:0000256" key="1">
    <source>
        <dbReference type="ARBA" id="ARBA00001863"/>
    </source>
</evidence>
<dbReference type="InterPro" id="IPR000165">
    <property type="entry name" value="Glucoamylase"/>
</dbReference>
<protein>
    <recommendedName>
        <fullName evidence="3">glucan 1,4-alpha-glucosidase</fullName>
        <ecNumber evidence="3">3.2.1.3</ecNumber>
    </recommendedName>
</protein>
<dbReference type="SUPFAM" id="SSF48208">
    <property type="entry name" value="Six-hairpin glycosidases"/>
    <property type="match status" value="1"/>
</dbReference>
<dbReference type="Pfam" id="PF00723">
    <property type="entry name" value="Glyco_hydro_15"/>
    <property type="match status" value="1"/>
</dbReference>
<comment type="catalytic activity">
    <reaction evidence="1">
        <text>Hydrolysis of terminal (1-&gt;4)-linked alpha-D-glucose residues successively from non-reducing ends of the chains with release of beta-D-glucose.</text>
        <dbReference type="EC" id="3.2.1.3"/>
    </reaction>
</comment>
<dbReference type="GO" id="GO:0000272">
    <property type="term" value="P:polysaccharide catabolic process"/>
    <property type="evidence" value="ECO:0007669"/>
    <property type="project" value="UniProtKB-KW"/>
</dbReference>
<evidence type="ECO:0000256" key="2">
    <source>
        <dbReference type="ARBA" id="ARBA00006188"/>
    </source>
</evidence>
<dbReference type="PANTHER" id="PTHR31616">
    <property type="entry name" value="TREHALASE"/>
    <property type="match status" value="1"/>
</dbReference>
<dbReference type="Gene3D" id="1.50.10.10">
    <property type="match status" value="1"/>
</dbReference>
<dbReference type="EMBL" id="JEMC01001211">
    <property type="protein sequence ID" value="KYF98835.1"/>
    <property type="molecule type" value="Genomic_DNA"/>
</dbReference>